<proteinExistence type="inferred from homology"/>
<keyword evidence="3 5" id="KW-0687">Ribonucleoprotein</keyword>
<evidence type="ECO:0000256" key="5">
    <source>
        <dbReference type="HAMAP-Rule" id="MF_00358"/>
    </source>
</evidence>
<dbReference type="NCBIfam" id="TIGR00030">
    <property type="entry name" value="S21p"/>
    <property type="match status" value="1"/>
</dbReference>
<gene>
    <name evidence="5" type="primary">rpsU</name>
    <name evidence="8" type="ORF">HNR50_003069</name>
</gene>
<dbReference type="PANTHER" id="PTHR21109:SF0">
    <property type="entry name" value="SMALL RIBOSOMAL SUBUNIT PROTEIN BS21M"/>
    <property type="match status" value="1"/>
</dbReference>
<reference evidence="8 9" key="1">
    <citation type="submission" date="2020-08" db="EMBL/GenBank/DDBJ databases">
        <title>Genomic Encyclopedia of Type Strains, Phase IV (KMG-IV): sequencing the most valuable type-strain genomes for metagenomic binning, comparative biology and taxonomic classification.</title>
        <authorList>
            <person name="Goeker M."/>
        </authorList>
    </citation>
    <scope>NUCLEOTIDE SEQUENCE [LARGE SCALE GENOMIC DNA]</scope>
    <source>
        <strain evidence="8 9">DSM 2461</strain>
    </source>
</reference>
<evidence type="ECO:0000256" key="2">
    <source>
        <dbReference type="ARBA" id="ARBA00022980"/>
    </source>
</evidence>
<dbReference type="PANTHER" id="PTHR21109">
    <property type="entry name" value="MITOCHONDRIAL 28S RIBOSOMAL PROTEIN S21"/>
    <property type="match status" value="1"/>
</dbReference>
<protein>
    <recommendedName>
        <fullName evidence="4 5">Small ribosomal subunit protein bS21</fullName>
    </recommendedName>
</protein>
<comment type="similarity">
    <text evidence="1 5 6">Belongs to the bacterial ribosomal protein bS21 family.</text>
</comment>
<dbReference type="AlphaFoldDB" id="A0A841REY2"/>
<dbReference type="HAMAP" id="MF_00358">
    <property type="entry name" value="Ribosomal_bS21"/>
    <property type="match status" value="1"/>
</dbReference>
<feature type="region of interest" description="Disordered" evidence="7">
    <location>
        <begin position="37"/>
        <end position="69"/>
    </location>
</feature>
<evidence type="ECO:0000256" key="3">
    <source>
        <dbReference type="ARBA" id="ARBA00023274"/>
    </source>
</evidence>
<dbReference type="GO" id="GO:1990904">
    <property type="term" value="C:ribonucleoprotein complex"/>
    <property type="evidence" value="ECO:0007669"/>
    <property type="project" value="UniProtKB-KW"/>
</dbReference>
<dbReference type="PROSITE" id="PS01181">
    <property type="entry name" value="RIBOSOMAL_S21"/>
    <property type="match status" value="1"/>
</dbReference>
<evidence type="ECO:0000256" key="1">
    <source>
        <dbReference type="ARBA" id="ARBA00006640"/>
    </source>
</evidence>
<dbReference type="GO" id="GO:0006412">
    <property type="term" value="P:translation"/>
    <property type="evidence" value="ECO:0007669"/>
    <property type="project" value="UniProtKB-UniRule"/>
</dbReference>
<dbReference type="Gene3D" id="1.20.5.1150">
    <property type="entry name" value="Ribosomal protein S8"/>
    <property type="match status" value="1"/>
</dbReference>
<dbReference type="Pfam" id="PF01165">
    <property type="entry name" value="Ribosomal_S21"/>
    <property type="match status" value="1"/>
</dbReference>
<evidence type="ECO:0000256" key="7">
    <source>
        <dbReference type="SAM" id="MobiDB-lite"/>
    </source>
</evidence>
<feature type="compositionally biased region" description="Basic residues" evidence="7">
    <location>
        <begin position="51"/>
        <end position="69"/>
    </location>
</feature>
<evidence type="ECO:0000256" key="4">
    <source>
        <dbReference type="ARBA" id="ARBA00035135"/>
    </source>
</evidence>
<dbReference type="RefSeq" id="WP_184747639.1">
    <property type="nucleotide sequence ID" value="NZ_JACHGJ010000006.1"/>
</dbReference>
<dbReference type="GO" id="GO:0003735">
    <property type="term" value="F:structural constituent of ribosome"/>
    <property type="evidence" value="ECO:0007669"/>
    <property type="project" value="InterPro"/>
</dbReference>
<keyword evidence="9" id="KW-1185">Reference proteome</keyword>
<dbReference type="PRINTS" id="PR00976">
    <property type="entry name" value="RIBOSOMALS21"/>
</dbReference>
<dbReference type="GO" id="GO:0005840">
    <property type="term" value="C:ribosome"/>
    <property type="evidence" value="ECO:0007669"/>
    <property type="project" value="UniProtKB-KW"/>
</dbReference>
<dbReference type="EMBL" id="JACHGJ010000006">
    <property type="protein sequence ID" value="MBB6481389.1"/>
    <property type="molecule type" value="Genomic_DNA"/>
</dbReference>
<sequence length="69" mass="8737">MANIEVYDDENLEKAIKRFKRKVEKEGIIREFKRRQYFEKPSTKKHEQNKARKRKEQKKLRKLERRKLY</sequence>
<dbReference type="InterPro" id="IPR038380">
    <property type="entry name" value="Ribosomal_bS21_sf"/>
</dbReference>
<keyword evidence="2 5" id="KW-0689">Ribosomal protein</keyword>
<evidence type="ECO:0000313" key="8">
    <source>
        <dbReference type="EMBL" id="MBB6481389.1"/>
    </source>
</evidence>
<organism evidence="8 9">
    <name type="scientific">Spirochaeta isovalerica</name>
    <dbReference type="NCBI Taxonomy" id="150"/>
    <lineage>
        <taxon>Bacteria</taxon>
        <taxon>Pseudomonadati</taxon>
        <taxon>Spirochaetota</taxon>
        <taxon>Spirochaetia</taxon>
        <taxon>Spirochaetales</taxon>
        <taxon>Spirochaetaceae</taxon>
        <taxon>Spirochaeta</taxon>
    </lineage>
</organism>
<feature type="compositionally biased region" description="Basic and acidic residues" evidence="7">
    <location>
        <begin position="37"/>
        <end position="50"/>
    </location>
</feature>
<evidence type="ECO:0000313" key="9">
    <source>
        <dbReference type="Proteomes" id="UP000587760"/>
    </source>
</evidence>
<dbReference type="Proteomes" id="UP000587760">
    <property type="component" value="Unassembled WGS sequence"/>
</dbReference>
<accession>A0A841REY2</accession>
<dbReference type="InterPro" id="IPR018278">
    <property type="entry name" value="Ribosomal_bS21_CS"/>
</dbReference>
<comment type="caution">
    <text evidence="8">The sequence shown here is derived from an EMBL/GenBank/DDBJ whole genome shotgun (WGS) entry which is preliminary data.</text>
</comment>
<name>A0A841REY2_9SPIO</name>
<dbReference type="InterPro" id="IPR001911">
    <property type="entry name" value="Ribosomal_bS21"/>
</dbReference>
<evidence type="ECO:0000256" key="6">
    <source>
        <dbReference type="RuleBase" id="RU000667"/>
    </source>
</evidence>